<feature type="non-terminal residue" evidence="1">
    <location>
        <position position="1"/>
    </location>
</feature>
<protein>
    <submittedName>
        <fullName evidence="1">Uncharacterized protein</fullName>
    </submittedName>
</protein>
<dbReference type="EMBL" id="MU826418">
    <property type="protein sequence ID" value="KAJ7376045.1"/>
    <property type="molecule type" value="Genomic_DNA"/>
</dbReference>
<evidence type="ECO:0000313" key="1">
    <source>
        <dbReference type="EMBL" id="KAJ7376045.1"/>
    </source>
</evidence>
<gene>
    <name evidence="1" type="ORF">OS493_037247</name>
</gene>
<name>A0A9W9Z707_9CNID</name>
<sequence length="112" mass="12887">KRHGEVFAKLEGLEQRMSEDSHRFEGTLGRVSIIGKRFGRSKADSVESKADRVQVSELESKIIDLQNRSRRNNVVFWNVPEAASEKDTSMIEFINSFNRAYEVRGCRININN</sequence>
<dbReference type="OrthoDB" id="5989408at2759"/>
<dbReference type="AlphaFoldDB" id="A0A9W9Z707"/>
<reference evidence="1" key="1">
    <citation type="submission" date="2023-01" db="EMBL/GenBank/DDBJ databases">
        <title>Genome assembly of the deep-sea coral Lophelia pertusa.</title>
        <authorList>
            <person name="Herrera S."/>
            <person name="Cordes E."/>
        </authorList>
    </citation>
    <scope>NUCLEOTIDE SEQUENCE</scope>
    <source>
        <strain evidence="1">USNM1676648</strain>
        <tissue evidence="1">Polyp</tissue>
    </source>
</reference>
<accession>A0A9W9Z707</accession>
<evidence type="ECO:0000313" key="2">
    <source>
        <dbReference type="Proteomes" id="UP001163046"/>
    </source>
</evidence>
<dbReference type="Proteomes" id="UP001163046">
    <property type="component" value="Unassembled WGS sequence"/>
</dbReference>
<proteinExistence type="predicted"/>
<keyword evidence="2" id="KW-1185">Reference proteome</keyword>
<organism evidence="1 2">
    <name type="scientific">Desmophyllum pertusum</name>
    <dbReference type="NCBI Taxonomy" id="174260"/>
    <lineage>
        <taxon>Eukaryota</taxon>
        <taxon>Metazoa</taxon>
        <taxon>Cnidaria</taxon>
        <taxon>Anthozoa</taxon>
        <taxon>Hexacorallia</taxon>
        <taxon>Scleractinia</taxon>
        <taxon>Caryophylliina</taxon>
        <taxon>Caryophylliidae</taxon>
        <taxon>Desmophyllum</taxon>
    </lineage>
</organism>
<comment type="caution">
    <text evidence="1">The sequence shown here is derived from an EMBL/GenBank/DDBJ whole genome shotgun (WGS) entry which is preliminary data.</text>
</comment>